<reference evidence="1 2" key="1">
    <citation type="journal article" date="2016" name="Front. Microbiol.">
        <title>Single-Cell (Meta-)Genomics of a Dimorphic Candidatus Thiomargarita nelsonii Reveals Genomic Plasticity.</title>
        <authorList>
            <person name="Flood B.E."/>
            <person name="Fliss P."/>
            <person name="Jones D.S."/>
            <person name="Dick G.J."/>
            <person name="Jain S."/>
            <person name="Kaster A.K."/>
            <person name="Winkel M."/>
            <person name="Mussmann M."/>
            <person name="Bailey J."/>
        </authorList>
    </citation>
    <scope>NUCLEOTIDE SEQUENCE [LARGE SCALE GENOMIC DNA]</scope>
    <source>
        <strain evidence="1">Hydrate Ridge</strain>
    </source>
</reference>
<proteinExistence type="predicted"/>
<sequence>MRRTHPTLAYNIIDLLGLVAPQKTSETEIMQMLQKILSILETQGIEPEKDLLDHINEVVKLNPGMFGMSIDVNALVKKLLRK</sequence>
<organism evidence="1 2">
    <name type="scientific">Candidatus Thiomargarita nelsonii</name>
    <dbReference type="NCBI Taxonomy" id="1003181"/>
    <lineage>
        <taxon>Bacteria</taxon>
        <taxon>Pseudomonadati</taxon>
        <taxon>Pseudomonadota</taxon>
        <taxon>Gammaproteobacteria</taxon>
        <taxon>Thiotrichales</taxon>
        <taxon>Thiotrichaceae</taxon>
        <taxon>Thiomargarita</taxon>
    </lineage>
</organism>
<accession>A0A0A6PAK4</accession>
<gene>
    <name evidence="1" type="ORF">PN36_23335</name>
</gene>
<evidence type="ECO:0000313" key="1">
    <source>
        <dbReference type="EMBL" id="KHD07372.1"/>
    </source>
</evidence>
<name>A0A0A6PAK4_9GAMM</name>
<comment type="caution">
    <text evidence="1">The sequence shown here is derived from an EMBL/GenBank/DDBJ whole genome shotgun (WGS) entry which is preliminary data.</text>
</comment>
<protein>
    <submittedName>
        <fullName evidence="1">Uncharacterized protein</fullName>
    </submittedName>
</protein>
<keyword evidence="2" id="KW-1185">Reference proteome</keyword>
<dbReference type="EMBL" id="JSZA02000114">
    <property type="protein sequence ID" value="KHD07372.1"/>
    <property type="molecule type" value="Genomic_DNA"/>
</dbReference>
<dbReference type="AlphaFoldDB" id="A0A0A6PAK4"/>
<dbReference type="Proteomes" id="UP000030428">
    <property type="component" value="Unassembled WGS sequence"/>
</dbReference>
<evidence type="ECO:0000313" key="2">
    <source>
        <dbReference type="Proteomes" id="UP000030428"/>
    </source>
</evidence>